<reference evidence="6 7" key="1">
    <citation type="journal article" date="2016" name="Nat. Commun.">
        <title>Extremotolerant tardigrade genome and improved radiotolerance of human cultured cells by tardigrade-unique protein.</title>
        <authorList>
            <person name="Hashimoto T."/>
            <person name="Horikawa D.D."/>
            <person name="Saito Y."/>
            <person name="Kuwahara H."/>
            <person name="Kozuka-Hata H."/>
            <person name="Shin-I T."/>
            <person name="Minakuchi Y."/>
            <person name="Ohishi K."/>
            <person name="Motoyama A."/>
            <person name="Aizu T."/>
            <person name="Enomoto A."/>
            <person name="Kondo K."/>
            <person name="Tanaka S."/>
            <person name="Hara Y."/>
            <person name="Koshikawa S."/>
            <person name="Sagara H."/>
            <person name="Miura T."/>
            <person name="Yokobori S."/>
            <person name="Miyagawa K."/>
            <person name="Suzuki Y."/>
            <person name="Kubo T."/>
            <person name="Oyama M."/>
            <person name="Kohara Y."/>
            <person name="Fujiyama A."/>
            <person name="Arakawa K."/>
            <person name="Katayama T."/>
            <person name="Toyoda A."/>
            <person name="Kunieda T."/>
        </authorList>
    </citation>
    <scope>NUCLEOTIDE SEQUENCE [LARGE SCALE GENOMIC DNA]</scope>
    <source>
        <strain evidence="6 7">YOKOZUNA-1</strain>
    </source>
</reference>
<dbReference type="Gene3D" id="1.10.840.10">
    <property type="entry name" value="Ras guanine-nucleotide exchange factors catalytic domain"/>
    <property type="match status" value="1"/>
</dbReference>
<accession>A0A1D1VHB3</accession>
<dbReference type="Pfam" id="PF00618">
    <property type="entry name" value="RasGEF_N"/>
    <property type="match status" value="1"/>
</dbReference>
<gene>
    <name evidence="6" type="primary">RvY_11818-1</name>
    <name evidence="6" type="synonym">RvY_11818.1</name>
    <name evidence="6" type="ORF">RvY_11818</name>
</gene>
<dbReference type="Pfam" id="PF00617">
    <property type="entry name" value="RasGEF"/>
    <property type="match status" value="1"/>
</dbReference>
<dbReference type="Gene3D" id="1.20.870.10">
    <property type="entry name" value="Son of sevenless (SoS) protein Chain: S domain 1"/>
    <property type="match status" value="1"/>
</dbReference>
<dbReference type="Proteomes" id="UP000186922">
    <property type="component" value="Unassembled WGS sequence"/>
</dbReference>
<dbReference type="AlphaFoldDB" id="A0A1D1VHB3"/>
<comment type="caution">
    <text evidence="6">The sequence shown here is derived from an EMBL/GenBank/DDBJ whole genome shotgun (WGS) entry which is preliminary data.</text>
</comment>
<evidence type="ECO:0000259" key="5">
    <source>
        <dbReference type="PROSITE" id="PS50212"/>
    </source>
</evidence>
<dbReference type="SUPFAM" id="SSF48366">
    <property type="entry name" value="Ras GEF"/>
    <property type="match status" value="1"/>
</dbReference>
<evidence type="ECO:0000256" key="1">
    <source>
        <dbReference type="ARBA" id="ARBA00022658"/>
    </source>
</evidence>
<sequence length="498" mass="56850">MAAIKQSIRANGQSRRWNSMGSLTNSTASQDGSRSSGEFTNDDVTSISPTGSQRSSDQSLIFENSILTSGTLDGLIHHVMPGVDYYPDRTYIFAFLLSSRLFIKPYALFHQLFDACTLHQSLYPATIGIESMGIFCRHIVRLISDWTDTFAYDFRDERMMTSLKDITHFCLTFEPATRKDVTHILHNLLSRLSLLERYESQLTSIQQEASKKIASNSNPTTDLFTLCPNPAQLAHYLTAIELERLRFIGPEEFVQAFAKESPTVETPLRDMKRTRNLEAYVQWFNRLSYLVATETCMQLKKRHRVRILDYFIDVAKECFNLGNFNSLMAIIAGLNMSPVSRLRKTWAKVNLQKFEILEHQMDPTGNFNSYRSTLKAAMWRSESASTECEKVIIPFFSLLVKDLYFLNEGCANRSKSGHVNFEKFWQLAKQVTQFLAWKQAPIPLDGNNPVVKYLLTNPVFSESALSLASFQCEPPENNYEKTRNKQLKSELSGENTAL</sequence>
<dbReference type="InterPro" id="IPR036964">
    <property type="entry name" value="RASGEF_cat_dom_sf"/>
</dbReference>
<dbReference type="PANTHER" id="PTHR23113">
    <property type="entry name" value="GUANINE NUCLEOTIDE EXCHANGE FACTOR"/>
    <property type="match status" value="1"/>
</dbReference>
<dbReference type="STRING" id="947166.A0A1D1VHB3"/>
<dbReference type="CDD" id="cd00155">
    <property type="entry name" value="RasGEF"/>
    <property type="match status" value="1"/>
</dbReference>
<dbReference type="OrthoDB" id="20825at2759"/>
<dbReference type="GO" id="GO:0005085">
    <property type="term" value="F:guanyl-nucleotide exchange factor activity"/>
    <property type="evidence" value="ECO:0007669"/>
    <property type="project" value="UniProtKB-KW"/>
</dbReference>
<dbReference type="EMBL" id="BDGG01000006">
    <property type="protein sequence ID" value="GAV01047.1"/>
    <property type="molecule type" value="Genomic_DNA"/>
</dbReference>
<dbReference type="SMART" id="SM00147">
    <property type="entry name" value="RasGEF"/>
    <property type="match status" value="1"/>
</dbReference>
<dbReference type="GO" id="GO:0007265">
    <property type="term" value="P:Ras protein signal transduction"/>
    <property type="evidence" value="ECO:0007669"/>
    <property type="project" value="TreeGrafter"/>
</dbReference>
<feature type="domain" description="Ras-GEF" evidence="4">
    <location>
        <begin position="229"/>
        <end position="475"/>
    </location>
</feature>
<evidence type="ECO:0000313" key="6">
    <source>
        <dbReference type="EMBL" id="GAV01047.1"/>
    </source>
</evidence>
<dbReference type="GO" id="GO:0005886">
    <property type="term" value="C:plasma membrane"/>
    <property type="evidence" value="ECO:0007669"/>
    <property type="project" value="TreeGrafter"/>
</dbReference>
<dbReference type="InterPro" id="IPR008937">
    <property type="entry name" value="Ras-like_GEF"/>
</dbReference>
<dbReference type="CDD" id="cd06224">
    <property type="entry name" value="REM"/>
    <property type="match status" value="1"/>
</dbReference>
<dbReference type="InterPro" id="IPR019804">
    <property type="entry name" value="Ras_G-nucl-exch_fac_CS"/>
</dbReference>
<keyword evidence="7" id="KW-1185">Reference proteome</keyword>
<keyword evidence="1 2" id="KW-0344">Guanine-nucleotide releasing factor</keyword>
<dbReference type="InterPro" id="IPR023578">
    <property type="entry name" value="Ras_GEF_dom_sf"/>
</dbReference>
<feature type="domain" description="N-terminal Ras-GEF" evidence="5">
    <location>
        <begin position="63"/>
        <end position="193"/>
    </location>
</feature>
<feature type="compositionally biased region" description="Polar residues" evidence="3">
    <location>
        <begin position="8"/>
        <end position="56"/>
    </location>
</feature>
<evidence type="ECO:0000259" key="4">
    <source>
        <dbReference type="PROSITE" id="PS50009"/>
    </source>
</evidence>
<dbReference type="PANTHER" id="PTHR23113:SF356">
    <property type="entry name" value="FI05912P-RELATED"/>
    <property type="match status" value="1"/>
</dbReference>
<evidence type="ECO:0000313" key="7">
    <source>
        <dbReference type="Proteomes" id="UP000186922"/>
    </source>
</evidence>
<evidence type="ECO:0000256" key="2">
    <source>
        <dbReference type="PROSITE-ProRule" id="PRU00168"/>
    </source>
</evidence>
<dbReference type="PROSITE" id="PS50212">
    <property type="entry name" value="RASGEF_NTER"/>
    <property type="match status" value="1"/>
</dbReference>
<evidence type="ECO:0008006" key="8">
    <source>
        <dbReference type="Google" id="ProtNLM"/>
    </source>
</evidence>
<proteinExistence type="predicted"/>
<dbReference type="PROSITE" id="PS50009">
    <property type="entry name" value="RASGEF_CAT"/>
    <property type="match status" value="1"/>
</dbReference>
<feature type="region of interest" description="Disordered" evidence="3">
    <location>
        <begin position="477"/>
        <end position="498"/>
    </location>
</feature>
<feature type="region of interest" description="Disordered" evidence="3">
    <location>
        <begin position="1"/>
        <end position="56"/>
    </location>
</feature>
<organism evidence="6 7">
    <name type="scientific">Ramazzottius varieornatus</name>
    <name type="common">Water bear</name>
    <name type="synonym">Tardigrade</name>
    <dbReference type="NCBI Taxonomy" id="947166"/>
    <lineage>
        <taxon>Eukaryota</taxon>
        <taxon>Metazoa</taxon>
        <taxon>Ecdysozoa</taxon>
        <taxon>Tardigrada</taxon>
        <taxon>Eutardigrada</taxon>
        <taxon>Parachela</taxon>
        <taxon>Hypsibioidea</taxon>
        <taxon>Ramazzottiidae</taxon>
        <taxon>Ramazzottius</taxon>
    </lineage>
</organism>
<name>A0A1D1VHB3_RAMVA</name>
<dbReference type="InterPro" id="IPR000651">
    <property type="entry name" value="Ras-like_Gua-exchang_fac_N"/>
</dbReference>
<dbReference type="PROSITE" id="PS00720">
    <property type="entry name" value="RASGEF"/>
    <property type="match status" value="1"/>
</dbReference>
<evidence type="ECO:0000256" key="3">
    <source>
        <dbReference type="SAM" id="MobiDB-lite"/>
    </source>
</evidence>
<protein>
    <recommendedName>
        <fullName evidence="8">Ras-GEF domain-containing protein</fullName>
    </recommendedName>
</protein>
<dbReference type="InterPro" id="IPR001895">
    <property type="entry name" value="RASGEF_cat_dom"/>
</dbReference>